<evidence type="ECO:0000259" key="2">
    <source>
        <dbReference type="SMART" id="SM00382"/>
    </source>
</evidence>
<dbReference type="SMART" id="SM00382">
    <property type="entry name" value="AAA"/>
    <property type="match status" value="1"/>
</dbReference>
<comment type="caution">
    <text evidence="3">The sequence shown here is derived from an EMBL/GenBank/DDBJ whole genome shotgun (WGS) entry which is preliminary data.</text>
</comment>
<dbReference type="GO" id="GO:0005524">
    <property type="term" value="F:ATP binding"/>
    <property type="evidence" value="ECO:0007669"/>
    <property type="project" value="InterPro"/>
</dbReference>
<organism evidence="3 4">
    <name type="scientific">Candidatus Agrococcus pullicola</name>
    <dbReference type="NCBI Taxonomy" id="2838429"/>
    <lineage>
        <taxon>Bacteria</taxon>
        <taxon>Bacillati</taxon>
        <taxon>Actinomycetota</taxon>
        <taxon>Actinomycetes</taxon>
        <taxon>Micrococcales</taxon>
        <taxon>Microbacteriaceae</taxon>
        <taxon>Agrococcus</taxon>
    </lineage>
</organism>
<sequence>MRLVGNTYSVTPKGMGGAIVGIQVDIAPGLPRVHVVGLPDAAIAQAKHRTWSALTHSGFQPPDTKVVVNLNPGDVPKEGSHFDLPIAIALLRAQGAVPDEARPTNVIGELGLDGRLHPCRSILPLVRAGRDSGRTRVVVPSANEVEASLVHGVEVIAVPSLAHAAAALGADIDPVPVEAIALGTAPGRRVPVPDMADVIGNTSAIHAVEVAAAGGHHISLLGPPGAGKTMLASRLPGLLPELTPEQALDVAVLRGICGEPSMEYLDTTPPFEAPHHTASAVSLVGGGPTAKPGAISRANHGVLFLDEAAEFNSDVLNALRQSLESGSIRVDRQKVKETYPARFQLVMASNPCPCGMYGFGSCSCSAQQRLRYAAKLSGPILDRIDLQVSVDRVTSAVRSVSEPAPSTAEIKARVAEARRRAGRRLADTPWSCMGQVPGTWLRKHHRLPEDVTGTMDDALRRGMISMRGYDRILRVAYTMGDLAGMDEPGRAEIGKALSFRRIEK</sequence>
<comment type="similarity">
    <text evidence="1">Belongs to the Mg-chelatase subunits D/I family. ComM subfamily.</text>
</comment>
<evidence type="ECO:0000313" key="3">
    <source>
        <dbReference type="EMBL" id="HIY65342.1"/>
    </source>
</evidence>
<gene>
    <name evidence="3" type="ORF">H9830_03595</name>
</gene>
<dbReference type="Pfam" id="PF13335">
    <property type="entry name" value="Mg_chelatase_C"/>
    <property type="match status" value="1"/>
</dbReference>
<dbReference type="InterPro" id="IPR045006">
    <property type="entry name" value="CHLI-like"/>
</dbReference>
<proteinExistence type="inferred from homology"/>
<dbReference type="InterPro" id="IPR027417">
    <property type="entry name" value="P-loop_NTPase"/>
</dbReference>
<dbReference type="InterPro" id="IPR014721">
    <property type="entry name" value="Ribsml_uS5_D2-typ_fold_subgr"/>
</dbReference>
<dbReference type="Gene3D" id="3.30.230.10">
    <property type="match status" value="1"/>
</dbReference>
<dbReference type="EMBL" id="DXDC01000107">
    <property type="protein sequence ID" value="HIY65342.1"/>
    <property type="molecule type" value="Genomic_DNA"/>
</dbReference>
<dbReference type="InterPro" id="IPR025158">
    <property type="entry name" value="Mg_chelat-rel_C"/>
</dbReference>
<dbReference type="InterPro" id="IPR000523">
    <property type="entry name" value="Mg_chelatse_chII-like_cat_dom"/>
</dbReference>
<reference evidence="3" key="1">
    <citation type="journal article" date="2021" name="PeerJ">
        <title>Extensive microbial diversity within the chicken gut microbiome revealed by metagenomics and culture.</title>
        <authorList>
            <person name="Gilroy R."/>
            <person name="Ravi A."/>
            <person name="Getino M."/>
            <person name="Pursley I."/>
            <person name="Horton D.L."/>
            <person name="Alikhan N.F."/>
            <person name="Baker D."/>
            <person name="Gharbi K."/>
            <person name="Hall N."/>
            <person name="Watson M."/>
            <person name="Adriaenssens E.M."/>
            <person name="Foster-Nyarko E."/>
            <person name="Jarju S."/>
            <person name="Secka A."/>
            <person name="Antonio M."/>
            <person name="Oren A."/>
            <person name="Chaudhuri R.R."/>
            <person name="La Ragione R."/>
            <person name="Hildebrand F."/>
            <person name="Pallen M.J."/>
        </authorList>
    </citation>
    <scope>NUCLEOTIDE SEQUENCE</scope>
    <source>
        <strain evidence="3">ChiGjej1B1-98</strain>
    </source>
</reference>
<dbReference type="AlphaFoldDB" id="A0A9D2C8K6"/>
<dbReference type="InterPro" id="IPR003593">
    <property type="entry name" value="AAA+_ATPase"/>
</dbReference>
<accession>A0A9D2C8K6</accession>
<evidence type="ECO:0000313" key="4">
    <source>
        <dbReference type="Proteomes" id="UP000824005"/>
    </source>
</evidence>
<evidence type="ECO:0000256" key="1">
    <source>
        <dbReference type="ARBA" id="ARBA00006354"/>
    </source>
</evidence>
<dbReference type="PANTHER" id="PTHR32039:SF7">
    <property type="entry name" value="COMPETENCE PROTEIN COMM"/>
    <property type="match status" value="1"/>
</dbReference>
<reference evidence="3" key="2">
    <citation type="submission" date="2021-04" db="EMBL/GenBank/DDBJ databases">
        <authorList>
            <person name="Gilroy R."/>
        </authorList>
    </citation>
    <scope>NUCLEOTIDE SEQUENCE</scope>
    <source>
        <strain evidence="3">ChiGjej1B1-98</strain>
    </source>
</reference>
<dbReference type="SUPFAM" id="SSF52540">
    <property type="entry name" value="P-loop containing nucleoside triphosphate hydrolases"/>
    <property type="match status" value="1"/>
</dbReference>
<dbReference type="SUPFAM" id="SSF54211">
    <property type="entry name" value="Ribosomal protein S5 domain 2-like"/>
    <property type="match status" value="1"/>
</dbReference>
<protein>
    <submittedName>
        <fullName evidence="3">YifB family Mg chelatase-like AAA ATPase</fullName>
    </submittedName>
</protein>
<feature type="domain" description="AAA+ ATPase" evidence="2">
    <location>
        <begin position="214"/>
        <end position="394"/>
    </location>
</feature>
<dbReference type="InterPro" id="IPR020568">
    <property type="entry name" value="Ribosomal_Su5_D2-typ_SF"/>
</dbReference>
<dbReference type="PANTHER" id="PTHR32039">
    <property type="entry name" value="MAGNESIUM-CHELATASE SUBUNIT CHLI"/>
    <property type="match status" value="1"/>
</dbReference>
<dbReference type="Pfam" id="PF13541">
    <property type="entry name" value="ChlI"/>
    <property type="match status" value="1"/>
</dbReference>
<dbReference type="NCBIfam" id="TIGR00368">
    <property type="entry name" value="YifB family Mg chelatase-like AAA ATPase"/>
    <property type="match status" value="1"/>
</dbReference>
<dbReference type="Gene3D" id="3.40.50.300">
    <property type="entry name" value="P-loop containing nucleotide triphosphate hydrolases"/>
    <property type="match status" value="1"/>
</dbReference>
<name>A0A9D2C8K6_9MICO</name>
<dbReference type="Pfam" id="PF01078">
    <property type="entry name" value="Mg_chelatase"/>
    <property type="match status" value="1"/>
</dbReference>
<dbReference type="InterPro" id="IPR004482">
    <property type="entry name" value="Mg_chelat-rel"/>
</dbReference>
<dbReference type="Proteomes" id="UP000824005">
    <property type="component" value="Unassembled WGS sequence"/>
</dbReference>